<comment type="caution">
    <text evidence="1">The sequence shown here is derived from an EMBL/GenBank/DDBJ whole genome shotgun (WGS) entry which is preliminary data.</text>
</comment>
<evidence type="ECO:0000313" key="2">
    <source>
        <dbReference type="Proteomes" id="UP001060215"/>
    </source>
</evidence>
<sequence>MEGGDHCSATQHASRREDDDMGNIGADVERSLHMAHSKKSKEVVTGAGYKLTCPSDSISMVNETGVAMETRNHDAVHPARYVSSQAPLVKEVDRGIRRGGGLLETPIGPHGLIRSLTSEDFNRLDISLQVVLSKAQYDGNYLGPNKA</sequence>
<protein>
    <submittedName>
        <fullName evidence="1">Uncharacterized protein</fullName>
    </submittedName>
</protein>
<accession>A0ACC0H8Y3</accession>
<dbReference type="EMBL" id="CM045764">
    <property type="protein sequence ID" value="KAI8008436.1"/>
    <property type="molecule type" value="Genomic_DNA"/>
</dbReference>
<gene>
    <name evidence="1" type="ORF">LOK49_LG07G02869</name>
</gene>
<name>A0ACC0H8Y3_9ERIC</name>
<dbReference type="Proteomes" id="UP001060215">
    <property type="component" value="Chromosome 7"/>
</dbReference>
<proteinExistence type="predicted"/>
<organism evidence="1 2">
    <name type="scientific">Camellia lanceoleosa</name>
    <dbReference type="NCBI Taxonomy" id="1840588"/>
    <lineage>
        <taxon>Eukaryota</taxon>
        <taxon>Viridiplantae</taxon>
        <taxon>Streptophyta</taxon>
        <taxon>Embryophyta</taxon>
        <taxon>Tracheophyta</taxon>
        <taxon>Spermatophyta</taxon>
        <taxon>Magnoliopsida</taxon>
        <taxon>eudicotyledons</taxon>
        <taxon>Gunneridae</taxon>
        <taxon>Pentapetalae</taxon>
        <taxon>asterids</taxon>
        <taxon>Ericales</taxon>
        <taxon>Theaceae</taxon>
        <taxon>Camellia</taxon>
    </lineage>
</organism>
<keyword evidence="2" id="KW-1185">Reference proteome</keyword>
<evidence type="ECO:0000313" key="1">
    <source>
        <dbReference type="EMBL" id="KAI8008436.1"/>
    </source>
</evidence>
<reference evidence="1 2" key="1">
    <citation type="journal article" date="2022" name="Plant J.">
        <title>Chromosome-level genome of Camellia lanceoleosa provides a valuable resource for understanding genome evolution and self-incompatibility.</title>
        <authorList>
            <person name="Gong W."/>
            <person name="Xiao S."/>
            <person name="Wang L."/>
            <person name="Liao Z."/>
            <person name="Chang Y."/>
            <person name="Mo W."/>
            <person name="Hu G."/>
            <person name="Li W."/>
            <person name="Zhao G."/>
            <person name="Zhu H."/>
            <person name="Hu X."/>
            <person name="Ji K."/>
            <person name="Xiang X."/>
            <person name="Song Q."/>
            <person name="Yuan D."/>
            <person name="Jin S."/>
            <person name="Zhang L."/>
        </authorList>
    </citation>
    <scope>NUCLEOTIDE SEQUENCE [LARGE SCALE GENOMIC DNA]</scope>
    <source>
        <strain evidence="1">SQ_2022a</strain>
    </source>
</reference>